<protein>
    <recommendedName>
        <fullName evidence="4">Alginate export domain-containing protein</fullName>
    </recommendedName>
</protein>
<name>E8LNX0_9VIBR</name>
<evidence type="ECO:0008006" key="4">
    <source>
        <dbReference type="Google" id="ProtNLM"/>
    </source>
</evidence>
<dbReference type="AlphaFoldDB" id="E8LNX0"/>
<evidence type="ECO:0000256" key="1">
    <source>
        <dbReference type="SAM" id="SignalP"/>
    </source>
</evidence>
<dbReference type="RefSeq" id="WP_006877532.1">
    <property type="nucleotide sequence ID" value="NZ_AEVS01000008.1"/>
</dbReference>
<dbReference type="EMBL" id="AEVS01000008">
    <property type="protein sequence ID" value="EGA67432.1"/>
    <property type="molecule type" value="Genomic_DNA"/>
</dbReference>
<accession>E8LNX0</accession>
<proteinExistence type="predicted"/>
<reference evidence="2 3" key="1">
    <citation type="journal article" date="2012" name="Int. J. Syst. Evol. Microbiol.">
        <title>Vibrio caribbeanicus sp. nov., isolated from the marine sponge Scleritoderma cyanea.</title>
        <authorList>
            <person name="Hoffmann M."/>
            <person name="Monday S.R."/>
            <person name="Allard M.W."/>
            <person name="Strain E.A."/>
            <person name="Whittaker P."/>
            <person name="Naum M."/>
            <person name="McCarthy P.J."/>
            <person name="Lopez J.V."/>
            <person name="Fischer M."/>
            <person name="Brown E.W."/>
        </authorList>
    </citation>
    <scope>NUCLEOTIDE SEQUENCE [LARGE SCALE GENOMIC DNA]</scope>
    <source>
        <strain evidence="2 3">LMG 20546</strain>
    </source>
</reference>
<gene>
    <name evidence="2" type="ORF">VIBR0546_12377</name>
</gene>
<evidence type="ECO:0000313" key="2">
    <source>
        <dbReference type="EMBL" id="EGA67432.1"/>
    </source>
</evidence>
<dbReference type="SUPFAM" id="SSF56935">
    <property type="entry name" value="Porins"/>
    <property type="match status" value="1"/>
</dbReference>
<dbReference type="Proteomes" id="UP000004371">
    <property type="component" value="Unassembled WGS sequence"/>
</dbReference>
<organism evidence="2 3">
    <name type="scientific">Vibrio brasiliensis LMG 20546</name>
    <dbReference type="NCBI Taxonomy" id="945543"/>
    <lineage>
        <taxon>Bacteria</taxon>
        <taxon>Pseudomonadati</taxon>
        <taxon>Pseudomonadota</taxon>
        <taxon>Gammaproteobacteria</taxon>
        <taxon>Vibrionales</taxon>
        <taxon>Vibrionaceae</taxon>
        <taxon>Vibrio</taxon>
        <taxon>Vibrio oreintalis group</taxon>
    </lineage>
</organism>
<comment type="caution">
    <text evidence="2">The sequence shown here is derived from an EMBL/GenBank/DDBJ whole genome shotgun (WGS) entry which is preliminary data.</text>
</comment>
<keyword evidence="3" id="KW-1185">Reference proteome</keyword>
<dbReference type="STRING" id="945543.VIBR0546_12377"/>
<feature type="signal peptide" evidence="1">
    <location>
        <begin position="1"/>
        <end position="23"/>
    </location>
</feature>
<sequence>MLASSVRPYFVCLTSLLSALTWAQIPGLVADKPYDLGGYVKYMASANIVEQGDDYYDHLIHQRFNFEYRFDEAFRVNLSMRNRVLWGDSAKLPGYNTLIGADAGYWDLTTNWLERGSVIGTSQFDRAYVQWSDNDWQLRVGRSRINWAMNAIWNPNDVFNAYSIYDFDYEERSGTDALSVTRKLDFASSIDVVFSPNQESDLTSYAGRYLYNYQGWDMQVIAGKSNLDRILGGGVAGDIKGAGVRAEVSWFEPTKERWNDVELSSTTVASIESDYSFTSRRNWMGRIAYLYISQPQSADSAAKYLNLPLNAKTLSFSRNTYYADVGFDLSPLWRATFSTVYYQDHSYYLSLNSHYSLSDDIQLIGVIQKFDGSEDSLFGETPATLLFAQIKWSF</sequence>
<feature type="chain" id="PRO_5003224249" description="Alginate export domain-containing protein" evidence="1">
    <location>
        <begin position="24"/>
        <end position="394"/>
    </location>
</feature>
<evidence type="ECO:0000313" key="3">
    <source>
        <dbReference type="Proteomes" id="UP000004371"/>
    </source>
</evidence>
<keyword evidence="1" id="KW-0732">Signal</keyword>
<dbReference type="eggNOG" id="ENOG5032WND">
    <property type="taxonomic scope" value="Bacteria"/>
</dbReference>